<gene>
    <name evidence="3" type="ORF">M436DRAFT_62986</name>
</gene>
<keyword evidence="4" id="KW-1185">Reference proteome</keyword>
<dbReference type="OrthoDB" id="3800526at2759"/>
<reference evidence="3 4" key="1">
    <citation type="journal article" date="2014" name="BMC Genomics">
        <title>Genome sequencing of four Aureobasidium pullulans varieties: biotechnological potential, stress tolerance, and description of new species.</title>
        <authorList>
            <person name="Gostin Ar C."/>
            <person name="Ohm R.A."/>
            <person name="Kogej T."/>
            <person name="Sonjak S."/>
            <person name="Turk M."/>
            <person name="Zajc J."/>
            <person name="Zalar P."/>
            <person name="Grube M."/>
            <person name="Sun H."/>
            <person name="Han J."/>
            <person name="Sharma A."/>
            <person name="Chiniquy J."/>
            <person name="Ngan C.Y."/>
            <person name="Lipzen A."/>
            <person name="Barry K."/>
            <person name="Grigoriev I.V."/>
            <person name="Gunde-Cimerman N."/>
        </authorList>
    </citation>
    <scope>NUCLEOTIDE SEQUENCE [LARGE SCALE GENOMIC DNA]</scope>
    <source>
        <strain evidence="3 4">CBS 147.97</strain>
    </source>
</reference>
<dbReference type="AlphaFoldDB" id="A0A074WNC6"/>
<sequence>MFFNACIGRLDNVCDVQAFAHVWLDKRTVYLFSGTGHLSSISFVQQNTLPYLDITLILTLTLEQLLAQQSCRIHYHLVFWTFVLGLQWNLVLTQTNERTPLCIRLEEEGHHLTPEQANNTVGPWAKGQYEEWNKTKTHDEFWHWLHVKWAPDAADTIIGCRLSGTCSTVSCFLIARNYSIQDQWSAYWTLESITTFHNMAYEIRGANHDAWARVRSDVGTLVAKFSDGSNIEAHKLKDERHWKLAGHIVLGVAALLSAIGIFLSATIGIGSMISLAATQKALEDAMVPEQIRMASASAGLFNTAGTTALTFGTDLIDPSKYVSTMKGLLDHSQKENQERIVDRFDAYLKGLFEGRDPSLPYLVQRGAYVKATRVLTPEHNKELEQRWAASYISSIWNIEKTYIVMSDTGNCKSDSRGYKPLRVCLDEEPDYVFYAFSRSRVREGVKHKALVRGPIGHANLHAVTNFTLTDVVRASLVYSRRNGYSVSTGAPEGKEDIVDSFFGAKSVKDGGVAHGLFNIPILYSPGGQAISSINSKYNRNYPCMAARLPWSKNNHLQPRDVQGPDEKWTENDNTTMFQFMNATGFCSSDDWWEYCTDDGSHHGNHCKGNKDINWRGLFGKDQYDKIQHPFKSCKARKGEKHGFVGCERPHNDGYKQNKPGDCGGKHMVAEGTRGGRHG</sequence>
<dbReference type="EMBL" id="KL584707">
    <property type="protein sequence ID" value="KEQ74618.1"/>
    <property type="molecule type" value="Genomic_DNA"/>
</dbReference>
<dbReference type="Proteomes" id="UP000027730">
    <property type="component" value="Unassembled WGS sequence"/>
</dbReference>
<dbReference type="GeneID" id="25413457"/>
<organism evidence="3 4">
    <name type="scientific">Aureobasidium namibiae CBS 147.97</name>
    <dbReference type="NCBI Taxonomy" id="1043004"/>
    <lineage>
        <taxon>Eukaryota</taxon>
        <taxon>Fungi</taxon>
        <taxon>Dikarya</taxon>
        <taxon>Ascomycota</taxon>
        <taxon>Pezizomycotina</taxon>
        <taxon>Dothideomycetes</taxon>
        <taxon>Dothideomycetidae</taxon>
        <taxon>Dothideales</taxon>
        <taxon>Saccotheciaceae</taxon>
        <taxon>Aureobasidium</taxon>
    </lineage>
</organism>
<evidence type="ECO:0000256" key="2">
    <source>
        <dbReference type="SAM" id="Phobius"/>
    </source>
</evidence>
<name>A0A074WNC6_9PEZI</name>
<evidence type="ECO:0000313" key="3">
    <source>
        <dbReference type="EMBL" id="KEQ74618.1"/>
    </source>
</evidence>
<protein>
    <submittedName>
        <fullName evidence="3">Uncharacterized protein</fullName>
    </submittedName>
</protein>
<proteinExistence type="predicted"/>
<keyword evidence="2" id="KW-1133">Transmembrane helix</keyword>
<evidence type="ECO:0000256" key="1">
    <source>
        <dbReference type="SAM" id="MobiDB-lite"/>
    </source>
</evidence>
<feature type="region of interest" description="Disordered" evidence="1">
    <location>
        <begin position="657"/>
        <end position="678"/>
    </location>
</feature>
<dbReference type="HOGENOM" id="CLU_407662_0_0_1"/>
<evidence type="ECO:0000313" key="4">
    <source>
        <dbReference type="Proteomes" id="UP000027730"/>
    </source>
</evidence>
<accession>A0A074WNC6</accession>
<keyword evidence="2" id="KW-0812">Transmembrane</keyword>
<dbReference type="RefSeq" id="XP_013428674.1">
    <property type="nucleotide sequence ID" value="XM_013573220.1"/>
</dbReference>
<keyword evidence="2" id="KW-0472">Membrane</keyword>
<feature type="transmembrane region" description="Helical" evidence="2">
    <location>
        <begin position="244"/>
        <end position="269"/>
    </location>
</feature>